<accession>I0WGU1</accession>
<protein>
    <recommendedName>
        <fullName evidence="1">DUF4369 domain-containing protein</fullName>
    </recommendedName>
</protein>
<reference evidence="2 3" key="1">
    <citation type="journal article" date="2012" name="J. Bacteriol.">
        <title>Genome Sequence of the Halotolerant Bacterium Imtechella halotolerans K1T.</title>
        <authorList>
            <person name="Kumar S."/>
            <person name="Vikram S."/>
            <person name="Subramanian S."/>
            <person name="Raghava G.P."/>
            <person name="Pinnaka A.K."/>
        </authorList>
    </citation>
    <scope>NUCLEOTIDE SEQUENCE [LARGE SCALE GENOMIC DNA]</scope>
    <source>
        <strain evidence="2 3">K1</strain>
    </source>
</reference>
<proteinExistence type="predicted"/>
<comment type="caution">
    <text evidence="2">The sequence shown here is derived from an EMBL/GenBank/DDBJ whole genome shotgun (WGS) entry which is preliminary data.</text>
</comment>
<dbReference type="InterPro" id="IPR025380">
    <property type="entry name" value="DUF4369"/>
</dbReference>
<dbReference type="AlphaFoldDB" id="I0WGU1"/>
<dbReference type="eggNOG" id="ENOG502ZH5W">
    <property type="taxonomic scope" value="Bacteria"/>
</dbReference>
<dbReference type="STRING" id="946077.W5A_05313"/>
<dbReference type="PROSITE" id="PS51257">
    <property type="entry name" value="PROKAR_LIPOPROTEIN"/>
    <property type="match status" value="1"/>
</dbReference>
<dbReference type="EMBL" id="AJJU01000004">
    <property type="protein sequence ID" value="EID75607.1"/>
    <property type="molecule type" value="Genomic_DNA"/>
</dbReference>
<gene>
    <name evidence="2" type="ORF">W5A_05313</name>
</gene>
<dbReference type="PATRIC" id="fig|946077.3.peg.1080"/>
<name>I0WGU1_9FLAO</name>
<dbReference type="Proteomes" id="UP000005938">
    <property type="component" value="Unassembled WGS sequence"/>
</dbReference>
<evidence type="ECO:0000259" key="1">
    <source>
        <dbReference type="Pfam" id="PF14289"/>
    </source>
</evidence>
<evidence type="ECO:0000313" key="2">
    <source>
        <dbReference type="EMBL" id="EID75607.1"/>
    </source>
</evidence>
<sequence length="258" mass="29702">MRITKFYAYLRPVNFQEMKKIFVCVLAVLALISCNTKEDNNLMKVEGSIEGLKKGKIYFQRVEEGKIINIDSIQANGNGTFSFQTSIESPEIFYIYLDKNDGNNLNDRLLFFGEPGSNITINSTRDFFEPNAKVEGSETNKKLVEYKKMVSKFSDKNLELIEKHIRAIQDKNFVLADSLKNASDRNALRRYLYSLNFAINNKESYIAPYIALSEVFDAQLKYLDTINNSLTPEVANSKYGQELAKYIEELKKEQNEKE</sequence>
<dbReference type="Pfam" id="PF14289">
    <property type="entry name" value="DUF4369"/>
    <property type="match status" value="1"/>
</dbReference>
<feature type="domain" description="DUF4369" evidence="1">
    <location>
        <begin position="43"/>
        <end position="143"/>
    </location>
</feature>
<keyword evidence="3" id="KW-1185">Reference proteome</keyword>
<evidence type="ECO:0000313" key="3">
    <source>
        <dbReference type="Proteomes" id="UP000005938"/>
    </source>
</evidence>
<organism evidence="2 3">
    <name type="scientific">Imtechella halotolerans K1</name>
    <dbReference type="NCBI Taxonomy" id="946077"/>
    <lineage>
        <taxon>Bacteria</taxon>
        <taxon>Pseudomonadati</taxon>
        <taxon>Bacteroidota</taxon>
        <taxon>Flavobacteriia</taxon>
        <taxon>Flavobacteriales</taxon>
        <taxon>Flavobacteriaceae</taxon>
        <taxon>Imtechella</taxon>
    </lineage>
</organism>